<dbReference type="PATRIC" id="fig|1348662.3.peg.732"/>
<evidence type="ECO:0000313" key="2">
    <source>
        <dbReference type="Proteomes" id="UP000016943"/>
    </source>
</evidence>
<dbReference type="STRING" id="1348662.CARG_03730"/>
<evidence type="ECO:0008006" key="3">
    <source>
        <dbReference type="Google" id="ProtNLM"/>
    </source>
</evidence>
<dbReference type="Proteomes" id="UP000016943">
    <property type="component" value="Chromosome"/>
</dbReference>
<reference evidence="1 2" key="1">
    <citation type="journal article" date="2013" name="Genome Announc.">
        <title>Whole-Genome Sequence of the Clinical Strain Corynebacterium argentoratense DSM 44202, Isolated from a Human Throat Specimen.</title>
        <authorList>
            <person name="Bomholt C."/>
            <person name="Glaub A."/>
            <person name="Gravermann K."/>
            <person name="Albersmeier A."/>
            <person name="Brinkrolf K."/>
            <person name="Ruckert C."/>
            <person name="Tauch A."/>
        </authorList>
    </citation>
    <scope>NUCLEOTIDE SEQUENCE [LARGE SCALE GENOMIC DNA]</scope>
    <source>
        <strain evidence="1">DSM 44202</strain>
    </source>
</reference>
<keyword evidence="2" id="KW-1185">Reference proteome</keyword>
<organism evidence="1 2">
    <name type="scientific">Corynebacterium argentoratense DSM 44202</name>
    <dbReference type="NCBI Taxonomy" id="1348662"/>
    <lineage>
        <taxon>Bacteria</taxon>
        <taxon>Bacillati</taxon>
        <taxon>Actinomycetota</taxon>
        <taxon>Actinomycetes</taxon>
        <taxon>Mycobacteriales</taxon>
        <taxon>Corynebacteriaceae</taxon>
        <taxon>Corynebacterium</taxon>
    </lineage>
</organism>
<dbReference type="SUPFAM" id="SSF53335">
    <property type="entry name" value="S-adenosyl-L-methionine-dependent methyltransferases"/>
    <property type="match status" value="1"/>
</dbReference>
<dbReference type="eggNOG" id="COG4122">
    <property type="taxonomic scope" value="Bacteria"/>
</dbReference>
<protein>
    <recommendedName>
        <fullName evidence="3">O-methyltransferase</fullName>
    </recommendedName>
</protein>
<dbReference type="HOGENOM" id="CLU_067676_2_1_11"/>
<dbReference type="EMBL" id="CP006365">
    <property type="protein sequence ID" value="AGU14895.1"/>
    <property type="molecule type" value="Genomic_DNA"/>
</dbReference>
<dbReference type="AlphaFoldDB" id="U3GTU0"/>
<evidence type="ECO:0000313" key="1">
    <source>
        <dbReference type="EMBL" id="AGU14895.1"/>
    </source>
</evidence>
<proteinExistence type="predicted"/>
<sequence>MRTTLGRVSASPFDLMSSYISSTLVEDCQATPASTPGDSSGSVVSVEAALSKATADAAELGVDFPDAATGSLLSVLASQAGPSPSAIVVTPAASVVGLHIVRGARDNVQLTCIDPEVEHQRSAREAFASVGLRGSQTRFLPSRPLEVMGRLAADNYQLVFAQTRPQDARALVDAALPLLVSGGALVLADYLLDGTVADSSRTERDIVAARETDEHLRRLAAEGRIVLSRLPLGAGMAVATKVS</sequence>
<gene>
    <name evidence="1" type="ORF">CARG_03730</name>
</gene>
<dbReference type="KEGG" id="caz:CARG_03730"/>
<name>U3GTU0_9CORY</name>
<accession>U3GTU0</accession>
<dbReference type="InterPro" id="IPR029063">
    <property type="entry name" value="SAM-dependent_MTases_sf"/>
</dbReference>
<dbReference type="Gene3D" id="3.40.50.150">
    <property type="entry name" value="Vaccinia Virus protein VP39"/>
    <property type="match status" value="1"/>
</dbReference>